<organism evidence="2 3">
    <name type="scientific">Flagellimonas meridianipacifica</name>
    <dbReference type="NCBI Taxonomy" id="1080225"/>
    <lineage>
        <taxon>Bacteria</taxon>
        <taxon>Pseudomonadati</taxon>
        <taxon>Bacteroidota</taxon>
        <taxon>Flavobacteriia</taxon>
        <taxon>Flavobacteriales</taxon>
        <taxon>Flavobacteriaceae</taxon>
        <taxon>Flagellimonas</taxon>
    </lineage>
</organism>
<dbReference type="AlphaFoldDB" id="A0A2T0MIK3"/>
<evidence type="ECO:0000259" key="1">
    <source>
        <dbReference type="Pfam" id="PF07883"/>
    </source>
</evidence>
<dbReference type="EMBL" id="PVYX01000001">
    <property type="protein sequence ID" value="PRX57336.1"/>
    <property type="molecule type" value="Genomic_DNA"/>
</dbReference>
<reference evidence="2 3" key="1">
    <citation type="submission" date="2018-03" db="EMBL/GenBank/DDBJ databases">
        <title>Genomic Encyclopedia of Archaeal and Bacterial Type Strains, Phase II (KMG-II): from individual species to whole genera.</title>
        <authorList>
            <person name="Goeker M."/>
        </authorList>
    </citation>
    <scope>NUCLEOTIDE SEQUENCE [LARGE SCALE GENOMIC DNA]</scope>
    <source>
        <strain evidence="2 3">DSM 25027</strain>
    </source>
</reference>
<dbReference type="InterPro" id="IPR052044">
    <property type="entry name" value="PKS_Associated_Protein"/>
</dbReference>
<feature type="domain" description="Cupin type-2" evidence="1">
    <location>
        <begin position="36"/>
        <end position="97"/>
    </location>
</feature>
<dbReference type="OrthoDB" id="9794183at2"/>
<dbReference type="SUPFAM" id="SSF51182">
    <property type="entry name" value="RmlC-like cupins"/>
    <property type="match status" value="1"/>
</dbReference>
<dbReference type="PANTHER" id="PTHR36114:SF1">
    <property type="entry name" value="16.7 KDA PROTEIN IN WHIE LOCUS"/>
    <property type="match status" value="1"/>
</dbReference>
<gene>
    <name evidence="2" type="ORF">CLV81_1339</name>
</gene>
<dbReference type="InterPro" id="IPR013096">
    <property type="entry name" value="Cupin_2"/>
</dbReference>
<dbReference type="Gene3D" id="2.60.120.10">
    <property type="entry name" value="Jelly Rolls"/>
    <property type="match status" value="1"/>
</dbReference>
<proteinExistence type="predicted"/>
<accession>A0A2T0MIK3</accession>
<dbReference type="CDD" id="cd02226">
    <property type="entry name" value="cupin_YdbB-like"/>
    <property type="match status" value="1"/>
</dbReference>
<keyword evidence="3" id="KW-1185">Reference proteome</keyword>
<comment type="caution">
    <text evidence="2">The sequence shown here is derived from an EMBL/GenBank/DDBJ whole genome shotgun (WGS) entry which is preliminary data.</text>
</comment>
<dbReference type="InterPro" id="IPR014710">
    <property type="entry name" value="RmlC-like_jellyroll"/>
</dbReference>
<dbReference type="InterPro" id="IPR011051">
    <property type="entry name" value="RmlC_Cupin_sf"/>
</dbReference>
<evidence type="ECO:0000313" key="3">
    <source>
        <dbReference type="Proteomes" id="UP000237640"/>
    </source>
</evidence>
<dbReference type="PANTHER" id="PTHR36114">
    <property type="entry name" value="16.7 KDA PROTEIN IN WHIE LOCUS"/>
    <property type="match status" value="1"/>
</dbReference>
<dbReference type="Pfam" id="PF07883">
    <property type="entry name" value="Cupin_2"/>
    <property type="match status" value="1"/>
</dbReference>
<dbReference type="RefSeq" id="WP_106144234.1">
    <property type="nucleotide sequence ID" value="NZ_PVYX01000001.1"/>
</dbReference>
<name>A0A2T0MIK3_9FLAO</name>
<protein>
    <submittedName>
        <fullName evidence="2">Cupin domain-containing protein</fullName>
    </submittedName>
</protein>
<dbReference type="Proteomes" id="UP000237640">
    <property type="component" value="Unassembled WGS sequence"/>
</dbReference>
<evidence type="ECO:0000313" key="2">
    <source>
        <dbReference type="EMBL" id="PRX57336.1"/>
    </source>
</evidence>
<sequence>MKPINLKEKHAAFSKQWHPHQIATVDDMQVILAKVQGEFVWHSHDNEDELFQVLKGTLYMKFRDRTEEVKEGEIIVVPKGVEHCPSTKDGEEVHLLLFEKLDTAHTGNVQHEMTQTEYPKI</sequence>